<dbReference type="CDD" id="cd00084">
    <property type="entry name" value="HMG-box_SF"/>
    <property type="match status" value="1"/>
</dbReference>
<dbReference type="EMBL" id="MBFS01000826">
    <property type="protein sequence ID" value="PVV01760.1"/>
    <property type="molecule type" value="Genomic_DNA"/>
</dbReference>
<comment type="caution">
    <text evidence="1">The sequence shown here is derived from an EMBL/GenBank/DDBJ whole genome shotgun (WGS) entry which is preliminary data.</text>
</comment>
<proteinExistence type="predicted"/>
<evidence type="ECO:0000313" key="2">
    <source>
        <dbReference type="Proteomes" id="UP000245609"/>
    </source>
</evidence>
<dbReference type="AlphaFoldDB" id="A0A2T9ZB28"/>
<dbReference type="Gene3D" id="1.10.30.10">
    <property type="entry name" value="High mobility group box domain"/>
    <property type="match status" value="1"/>
</dbReference>
<organism evidence="1 2">
    <name type="scientific">Smittium megazygosporum</name>
    <dbReference type="NCBI Taxonomy" id="133381"/>
    <lineage>
        <taxon>Eukaryota</taxon>
        <taxon>Fungi</taxon>
        <taxon>Fungi incertae sedis</taxon>
        <taxon>Zoopagomycota</taxon>
        <taxon>Kickxellomycotina</taxon>
        <taxon>Harpellomycetes</taxon>
        <taxon>Harpellales</taxon>
        <taxon>Legeriomycetaceae</taxon>
        <taxon>Smittium</taxon>
    </lineage>
</organism>
<protein>
    <recommendedName>
        <fullName evidence="3">HMG box domain-containing protein</fullName>
    </recommendedName>
</protein>
<gene>
    <name evidence="1" type="ORF">BB560_003811</name>
</gene>
<keyword evidence="2" id="KW-1185">Reference proteome</keyword>
<evidence type="ECO:0008006" key="3">
    <source>
        <dbReference type="Google" id="ProtNLM"/>
    </source>
</evidence>
<sequence length="113" mass="13629">MSYLNKAKQANLERQLYAKQWWDNVDKSKIELENERRRRINAIKKSQGKRLDKLLKNPFEKRRCLYPFGIFVKDMYSKKVVSGNVKQSMRILSKIWKDLPVKEKEVYYDLAKS</sequence>
<dbReference type="Proteomes" id="UP000245609">
    <property type="component" value="Unassembled WGS sequence"/>
</dbReference>
<dbReference type="SUPFAM" id="SSF47095">
    <property type="entry name" value="HMG-box"/>
    <property type="match status" value="1"/>
</dbReference>
<name>A0A2T9ZB28_9FUNG</name>
<evidence type="ECO:0000313" key="1">
    <source>
        <dbReference type="EMBL" id="PVV01760.1"/>
    </source>
</evidence>
<dbReference type="OrthoDB" id="1919336at2759"/>
<dbReference type="InterPro" id="IPR036910">
    <property type="entry name" value="HMG_box_dom_sf"/>
</dbReference>
<reference evidence="1 2" key="1">
    <citation type="journal article" date="2018" name="MBio">
        <title>Comparative Genomics Reveals the Core Gene Toolbox for the Fungus-Insect Symbiosis.</title>
        <authorList>
            <person name="Wang Y."/>
            <person name="Stata M."/>
            <person name="Wang W."/>
            <person name="Stajich J.E."/>
            <person name="White M.M."/>
            <person name="Moncalvo J.M."/>
        </authorList>
    </citation>
    <scope>NUCLEOTIDE SEQUENCE [LARGE SCALE GENOMIC DNA]</scope>
    <source>
        <strain evidence="1 2">SC-DP-2</strain>
    </source>
</reference>
<accession>A0A2T9ZB28</accession>